<dbReference type="GO" id="GO:0003677">
    <property type="term" value="F:DNA binding"/>
    <property type="evidence" value="ECO:0007669"/>
    <property type="project" value="UniProtKB-KW"/>
</dbReference>
<feature type="domain" description="Cas12f1-like TNB" evidence="3">
    <location>
        <begin position="388"/>
        <end position="449"/>
    </location>
</feature>
<sequence length="544" mass="61911">MARGNEVACGVPALELAKVCDTATGVELSPMEWEALFWNHLDHARHCQNMMIRLNRNLSSKGEGFGNEWARKNVRLVSLPTGFRNLSHQNRVNQCETARLTLAWKARERVADALDEIGWDKATLKDVEKLVGEKVDPQLFSNVLSHDAHCELPTVRCTRFPYDQSNNNSCRQGKIDVEHGLVTYRRMAVADQFVDVTLRFPCMKERYPNLVRVSRPTMRLRGDGMIVFDLVAFERRMRTVDVSKSAHVVGFDLNADWHGGISGARLAYNGHVSRELVAGVDTRRQQEKLERLYVEYRRCLAQLKRLMPWQRPSDPDDPIQVAAHPKWARLYKQSLELRDKMYRIKTLLDWRYAHDIIDHARPDELIAVEKLDAFDASGRYEFRHGSQLAKLEHVASRNGRRIVQVNPAHTSDTCPWCHTRIKKLGKAREYQCPGCGRTIPRDYGSAVNIAGKGCRYLGHKHVTPTPPKGRPTRKRPKLTRKRHSGVDHNPSSGTGKGPASFHSQGLPGVATATIRNKRKQTTTVTLRASVAMQLWQEPQLPHSE</sequence>
<dbReference type="AlphaFoldDB" id="A0AB35S639"/>
<reference evidence="4" key="1">
    <citation type="submission" date="2023-10" db="EMBL/GenBank/DDBJ databases">
        <title>Rapid discrimination of Bifidobacterium longum Subspecies based on MALDI-TOF MS and Machine Learning.</title>
        <authorList>
            <person name="Chen J."/>
        </authorList>
    </citation>
    <scope>NUCLEOTIDE SEQUENCE</scope>
    <source>
        <strain evidence="4">YGMCC0039</strain>
    </source>
</reference>
<dbReference type="EMBL" id="JAWLRA010000006">
    <property type="protein sequence ID" value="MDW3126135.1"/>
    <property type="molecule type" value="Genomic_DNA"/>
</dbReference>
<dbReference type="Pfam" id="PF07282">
    <property type="entry name" value="Cas12f1-like_TNB"/>
    <property type="match status" value="1"/>
</dbReference>
<dbReference type="RefSeq" id="WP_080785388.1">
    <property type="nucleotide sequence ID" value="NZ_CACRSV010000039.1"/>
</dbReference>
<proteinExistence type="predicted"/>
<comment type="caution">
    <text evidence="4">The sequence shown here is derived from an EMBL/GenBank/DDBJ whole genome shotgun (WGS) entry which is preliminary data.</text>
</comment>
<evidence type="ECO:0000313" key="5">
    <source>
        <dbReference type="Proteomes" id="UP001277803"/>
    </source>
</evidence>
<name>A0AB35S639_BIFLN</name>
<evidence type="ECO:0000256" key="1">
    <source>
        <dbReference type="ARBA" id="ARBA00023125"/>
    </source>
</evidence>
<feature type="compositionally biased region" description="Basic residues" evidence="2">
    <location>
        <begin position="470"/>
        <end position="483"/>
    </location>
</feature>
<gene>
    <name evidence="4" type="ORF">RS890_03215</name>
</gene>
<feature type="region of interest" description="Disordered" evidence="2">
    <location>
        <begin position="457"/>
        <end position="506"/>
    </location>
</feature>
<protein>
    <submittedName>
        <fullName evidence="4">Zinc ribbon domain-containing protein</fullName>
    </submittedName>
</protein>
<evidence type="ECO:0000259" key="3">
    <source>
        <dbReference type="Pfam" id="PF07282"/>
    </source>
</evidence>
<keyword evidence="1" id="KW-0238">DNA-binding</keyword>
<dbReference type="Proteomes" id="UP001277803">
    <property type="component" value="Unassembled WGS sequence"/>
</dbReference>
<organism evidence="4 5">
    <name type="scientific">Bifidobacterium longum</name>
    <dbReference type="NCBI Taxonomy" id="216816"/>
    <lineage>
        <taxon>Bacteria</taxon>
        <taxon>Bacillati</taxon>
        <taxon>Actinomycetota</taxon>
        <taxon>Actinomycetes</taxon>
        <taxon>Bifidobacteriales</taxon>
        <taxon>Bifidobacteriaceae</taxon>
        <taxon>Bifidobacterium</taxon>
    </lineage>
</organism>
<accession>A0AB35S639</accession>
<evidence type="ECO:0000313" key="4">
    <source>
        <dbReference type="EMBL" id="MDW3126135.1"/>
    </source>
</evidence>
<dbReference type="InterPro" id="IPR010095">
    <property type="entry name" value="Cas12f1-like_TNB"/>
</dbReference>
<evidence type="ECO:0000256" key="2">
    <source>
        <dbReference type="SAM" id="MobiDB-lite"/>
    </source>
</evidence>